<dbReference type="PROSITE" id="PS50188">
    <property type="entry name" value="B302_SPRY"/>
    <property type="match status" value="1"/>
</dbReference>
<proteinExistence type="predicted"/>
<dbReference type="InterPro" id="IPR013320">
    <property type="entry name" value="ConA-like_dom_sf"/>
</dbReference>
<dbReference type="InterPro" id="IPR050618">
    <property type="entry name" value="Ubq-SigPath_Reg"/>
</dbReference>
<feature type="coiled-coil region" evidence="1">
    <location>
        <begin position="211"/>
        <end position="274"/>
    </location>
</feature>
<evidence type="ECO:0000259" key="3">
    <source>
        <dbReference type="PROSITE" id="PS50188"/>
    </source>
</evidence>
<sequence length="467" mass="52860">MSISSESIDEDITTDHDQENLGPTSTMEPSVEVLLLCARIAKLEGQEGQINTDYLMSIWEPPVEQRLLIAHAQLERQQTMNLPTSSDGVELLYDVDRLLPSSSGLRAKKALHAELEHQKVLNALQMQQQTIDALTEKLKVSIDQLSLKHQDHENLLDEMKNQREMDVAELEEQKLSNANKFTEMEKQIIDEFTEKLEVSIEQLSLKHQGELEKLSTAHKKLMDEMKEQREKDIAKLEEQELLNANKFAQIEQKNDKLEKDLNEQHLNIVNLQTTFREIGLTPQNRWNSAACHEKLAVIGPDQLIVERNGMEKRWSSVLAEEPIPNEYFGISYFEVKILAKTTGNISIGLATEHMPLDTFVGYDEGTYAYEGYGFFWGHAVEGCLHANNGRSYIGGKPPVFVGDVVGCGVNLKNGQIIYTMNGRRLDTANLFVDFATDLFPCVSLDQPGTKIEANFGPNFQWNIADEI</sequence>
<dbReference type="InterPro" id="IPR001870">
    <property type="entry name" value="B30.2/SPRY"/>
</dbReference>
<dbReference type="Proteomes" id="UP000050741">
    <property type="component" value="Unassembled WGS sequence"/>
</dbReference>
<keyword evidence="4" id="KW-1185">Reference proteome</keyword>
<evidence type="ECO:0000256" key="2">
    <source>
        <dbReference type="SAM" id="MobiDB-lite"/>
    </source>
</evidence>
<dbReference type="SMART" id="SM00449">
    <property type="entry name" value="SPRY"/>
    <property type="match status" value="1"/>
</dbReference>
<dbReference type="InterPro" id="IPR043136">
    <property type="entry name" value="B30.2/SPRY_sf"/>
</dbReference>
<reference evidence="5" key="3">
    <citation type="submission" date="2016-06" db="UniProtKB">
        <authorList>
            <consortium name="WormBaseParasite"/>
        </authorList>
    </citation>
    <scope>IDENTIFICATION</scope>
</reference>
<protein>
    <submittedName>
        <fullName evidence="5">B30.2/SPRY domain-containing protein</fullName>
    </submittedName>
</protein>
<feature type="region of interest" description="Disordered" evidence="2">
    <location>
        <begin position="1"/>
        <end position="26"/>
    </location>
</feature>
<keyword evidence="1" id="KW-0175">Coiled coil</keyword>
<dbReference type="InterPro" id="IPR003877">
    <property type="entry name" value="SPRY_dom"/>
</dbReference>
<accession>A0A183BXH4</accession>
<evidence type="ECO:0000313" key="4">
    <source>
        <dbReference type="Proteomes" id="UP000050741"/>
    </source>
</evidence>
<feature type="domain" description="B30.2/SPRY" evidence="3">
    <location>
        <begin position="263"/>
        <end position="460"/>
    </location>
</feature>
<evidence type="ECO:0000256" key="1">
    <source>
        <dbReference type="SAM" id="Coils"/>
    </source>
</evidence>
<dbReference type="CDD" id="cd12885">
    <property type="entry name" value="SPRY_RanBP_like"/>
    <property type="match status" value="1"/>
</dbReference>
<dbReference type="InterPro" id="IPR044736">
    <property type="entry name" value="Gid1/RanBPM/SPLA_SPRY"/>
</dbReference>
<dbReference type="Gene3D" id="2.60.120.920">
    <property type="match status" value="1"/>
</dbReference>
<dbReference type="WBParaSite" id="GPLIN_000531300">
    <property type="protein sequence ID" value="GPLIN_000531300"/>
    <property type="gene ID" value="GPLIN_000531300"/>
</dbReference>
<dbReference type="Pfam" id="PF00622">
    <property type="entry name" value="SPRY"/>
    <property type="match status" value="1"/>
</dbReference>
<dbReference type="SUPFAM" id="SSF49899">
    <property type="entry name" value="Concanavalin A-like lectins/glucanases"/>
    <property type="match status" value="1"/>
</dbReference>
<reference evidence="4" key="1">
    <citation type="submission" date="2013-12" db="EMBL/GenBank/DDBJ databases">
        <authorList>
            <person name="Aslett M."/>
        </authorList>
    </citation>
    <scope>NUCLEOTIDE SEQUENCE [LARGE SCALE GENOMIC DNA]</scope>
    <source>
        <strain evidence="4">Lindley</strain>
    </source>
</reference>
<evidence type="ECO:0000313" key="5">
    <source>
        <dbReference type="WBParaSite" id="GPLIN_000531300"/>
    </source>
</evidence>
<organism evidence="4 5">
    <name type="scientific">Globodera pallida</name>
    <name type="common">Potato cyst nematode worm</name>
    <name type="synonym">Heterodera pallida</name>
    <dbReference type="NCBI Taxonomy" id="36090"/>
    <lineage>
        <taxon>Eukaryota</taxon>
        <taxon>Metazoa</taxon>
        <taxon>Ecdysozoa</taxon>
        <taxon>Nematoda</taxon>
        <taxon>Chromadorea</taxon>
        <taxon>Rhabditida</taxon>
        <taxon>Tylenchina</taxon>
        <taxon>Tylenchomorpha</taxon>
        <taxon>Tylenchoidea</taxon>
        <taxon>Heteroderidae</taxon>
        <taxon>Heteroderinae</taxon>
        <taxon>Globodera</taxon>
    </lineage>
</organism>
<feature type="coiled-coil region" evidence="1">
    <location>
        <begin position="117"/>
        <end position="187"/>
    </location>
</feature>
<dbReference type="PANTHER" id="PTHR12864">
    <property type="entry name" value="RAN BINDING PROTEIN 9-RELATED"/>
    <property type="match status" value="1"/>
</dbReference>
<dbReference type="AlphaFoldDB" id="A0A183BXH4"/>
<name>A0A183BXH4_GLOPA</name>
<reference evidence="4" key="2">
    <citation type="submission" date="2014-05" db="EMBL/GenBank/DDBJ databases">
        <title>The genome and life-stage specific transcriptomes of Globodera pallida elucidate key aspects of plant parasitism by a cyst nematode.</title>
        <authorList>
            <person name="Cotton J.A."/>
            <person name="Lilley C.J."/>
            <person name="Jones L.M."/>
            <person name="Kikuchi T."/>
            <person name="Reid A.J."/>
            <person name="Thorpe P."/>
            <person name="Tsai I.J."/>
            <person name="Beasley H."/>
            <person name="Blok V."/>
            <person name="Cock P.J.A."/>
            <person name="Van den Akker S.E."/>
            <person name="Holroyd N."/>
            <person name="Hunt M."/>
            <person name="Mantelin S."/>
            <person name="Naghra H."/>
            <person name="Pain A."/>
            <person name="Palomares-Rius J.E."/>
            <person name="Zarowiecki M."/>
            <person name="Berriman M."/>
            <person name="Jones J.T."/>
            <person name="Urwin P.E."/>
        </authorList>
    </citation>
    <scope>NUCLEOTIDE SEQUENCE [LARGE SCALE GENOMIC DNA]</scope>
    <source>
        <strain evidence="4">Lindley</strain>
    </source>
</reference>